<name>A0ABT5EMW3_9BACT</name>
<sequence length="48" mass="4771">MQPTDGAKHEHVGHAGSAKATSTQLSNFSAGNGGGSGSVSFPIHTYEG</sequence>
<protein>
    <submittedName>
        <fullName evidence="2">Uncharacterized protein</fullName>
    </submittedName>
</protein>
<accession>A0ABT5EMW3</accession>
<dbReference type="Proteomes" id="UP001221411">
    <property type="component" value="Unassembled WGS sequence"/>
</dbReference>
<evidence type="ECO:0000313" key="3">
    <source>
        <dbReference type="Proteomes" id="UP001221411"/>
    </source>
</evidence>
<dbReference type="EMBL" id="JAQNDO010000001">
    <property type="protein sequence ID" value="MDC0743177.1"/>
    <property type="molecule type" value="Genomic_DNA"/>
</dbReference>
<organism evidence="2 3">
    <name type="scientific">Polyangium mundeleinium</name>
    <dbReference type="NCBI Taxonomy" id="2995306"/>
    <lineage>
        <taxon>Bacteria</taxon>
        <taxon>Pseudomonadati</taxon>
        <taxon>Myxococcota</taxon>
        <taxon>Polyangia</taxon>
        <taxon>Polyangiales</taxon>
        <taxon>Polyangiaceae</taxon>
        <taxon>Polyangium</taxon>
    </lineage>
</organism>
<reference evidence="2 3" key="1">
    <citation type="submission" date="2022-11" db="EMBL/GenBank/DDBJ databases">
        <title>Minimal conservation of predation-associated metabolite biosynthetic gene clusters underscores biosynthetic potential of Myxococcota including descriptions for ten novel species: Archangium lansinium sp. nov., Myxococcus landrumus sp. nov., Nannocystis bai.</title>
        <authorList>
            <person name="Ahearne A."/>
            <person name="Stevens C."/>
            <person name="Dowd S."/>
        </authorList>
    </citation>
    <scope>NUCLEOTIDE SEQUENCE [LARGE SCALE GENOMIC DNA]</scope>
    <source>
        <strain evidence="2 3">RJM3</strain>
    </source>
</reference>
<evidence type="ECO:0000313" key="2">
    <source>
        <dbReference type="EMBL" id="MDC0743177.1"/>
    </source>
</evidence>
<evidence type="ECO:0000256" key="1">
    <source>
        <dbReference type="SAM" id="MobiDB-lite"/>
    </source>
</evidence>
<comment type="caution">
    <text evidence="2">The sequence shown here is derived from an EMBL/GenBank/DDBJ whole genome shotgun (WGS) entry which is preliminary data.</text>
</comment>
<feature type="compositionally biased region" description="Basic and acidic residues" evidence="1">
    <location>
        <begin position="1"/>
        <end position="13"/>
    </location>
</feature>
<gene>
    <name evidence="2" type="ORF">POL67_17640</name>
</gene>
<proteinExistence type="predicted"/>
<keyword evidence="3" id="KW-1185">Reference proteome</keyword>
<feature type="region of interest" description="Disordered" evidence="1">
    <location>
        <begin position="1"/>
        <end position="48"/>
    </location>
</feature>
<dbReference type="RefSeq" id="WP_271918538.1">
    <property type="nucleotide sequence ID" value="NZ_JAQNDO010000001.1"/>
</dbReference>